<sequence length="214" mass="24735">MLSLTNDGPTAVFWHGKTYSLDLAFDRVLLFFQLIEDDSLSSNEKTLQAIQIFLGRKNESIDHLLGRLPKDDSFFNRVFGLIQREIRDEPYGRYEDADDINDSVSSDRIFDYQRDAGAIYASFWQDYGIDLHKQIGRLQWCEFKALFDGLSSKTYFKKIIEIRQKEINSDMSSEEKTDILDAQRYFALKDPRIEQIKNNAASLASMFGVKKGGK</sequence>
<protein>
    <recommendedName>
        <fullName evidence="3">Bacteriophage Gp15 protein</fullName>
    </recommendedName>
</protein>
<dbReference type="Proteomes" id="UP001194414">
    <property type="component" value="Unassembled WGS sequence"/>
</dbReference>
<dbReference type="AlphaFoldDB" id="A0AAW4DQA7"/>
<evidence type="ECO:0008006" key="3">
    <source>
        <dbReference type="Google" id="ProtNLM"/>
    </source>
</evidence>
<proteinExistence type="predicted"/>
<evidence type="ECO:0000313" key="2">
    <source>
        <dbReference type="Proteomes" id="UP001194414"/>
    </source>
</evidence>
<reference evidence="1" key="1">
    <citation type="submission" date="2020-07" db="EMBL/GenBank/DDBJ databases">
        <title>Comparative genomics analyses of Lactobacillus crispatus isolated from different ecological niches.</title>
        <authorList>
            <person name="Mancino W."/>
            <person name="Mancabelli L."/>
            <person name="Lugli G.A."/>
            <person name="Milani C."/>
            <person name="Viappiani A."/>
            <person name="Anzalone R."/>
            <person name="Longhi G."/>
            <person name="Ventura M."/>
            <person name="Turroni F."/>
        </authorList>
    </citation>
    <scope>NUCLEOTIDE SEQUENCE</scope>
    <source>
        <strain evidence="1">LB65</strain>
    </source>
</reference>
<dbReference type="InterPro" id="IPR009660">
    <property type="entry name" value="Phage_A500_Gp15"/>
</dbReference>
<gene>
    <name evidence="1" type="ORF">HYQ56_1219</name>
</gene>
<name>A0AAW4DQA7_9LACO</name>
<dbReference type="EMBL" id="JACCPP010000022">
    <property type="protein sequence ID" value="MBI1708235.1"/>
    <property type="molecule type" value="Genomic_DNA"/>
</dbReference>
<dbReference type="Pfam" id="PF06854">
    <property type="entry name" value="Phage_Gp15"/>
    <property type="match status" value="1"/>
</dbReference>
<organism evidence="1 2">
    <name type="scientific">Lactobacillus crispatus</name>
    <dbReference type="NCBI Taxonomy" id="47770"/>
    <lineage>
        <taxon>Bacteria</taxon>
        <taxon>Bacillati</taxon>
        <taxon>Bacillota</taxon>
        <taxon>Bacilli</taxon>
        <taxon>Lactobacillales</taxon>
        <taxon>Lactobacillaceae</taxon>
        <taxon>Lactobacillus</taxon>
    </lineage>
</organism>
<evidence type="ECO:0000313" key="1">
    <source>
        <dbReference type="EMBL" id="MBI1708235.1"/>
    </source>
</evidence>
<dbReference type="RefSeq" id="WP_198566566.1">
    <property type="nucleotide sequence ID" value="NZ_JACCPP010000022.1"/>
</dbReference>
<comment type="caution">
    <text evidence="1">The sequence shown here is derived from an EMBL/GenBank/DDBJ whole genome shotgun (WGS) entry which is preliminary data.</text>
</comment>
<accession>A0AAW4DQA7</accession>